<dbReference type="PANTHER" id="PTHR43433">
    <property type="entry name" value="HYDROLASE, ALPHA/BETA FOLD FAMILY PROTEIN"/>
    <property type="match status" value="1"/>
</dbReference>
<dbReference type="PANTHER" id="PTHR43433:SF5">
    <property type="entry name" value="AB HYDROLASE-1 DOMAIN-CONTAINING PROTEIN"/>
    <property type="match status" value="1"/>
</dbReference>
<dbReference type="EMBL" id="MH445380">
    <property type="protein sequence ID" value="AXN57520.1"/>
    <property type="molecule type" value="Genomic_DNA"/>
</dbReference>
<dbReference type="Pfam" id="PF00561">
    <property type="entry name" value="Abhydrolase_1"/>
    <property type="match status" value="1"/>
</dbReference>
<sequence length="359" mass="39948">MRSRNWSRTLTERSGGNGAVAVFMACYDCFFVQSMPRASKQQARYAVGRCLMLWSSNDVTQQGSRPKTKLYVELEGNLSMKEKVVVDKAISLYTESFGDPAHEPIILIMGAMSSAVWWPDEFCSQLAKMGRYVIRYDHRDTGKSTSYEPGQAPYSVEELADDVVRVIDGYGLEAAHLVGMSLGGFLSQLVALKYPKRVKSLTLIASERLADADPDMPAFDPAIIEYHQRAESLDWSDRDAVVAYQVGAWRINSGTAHAFDAEKIQNIAELNFDRTPNILTTFNHTTLGGGERWLGRLNEIAVPTLIIHGTEDPVLPYVHGLALKDAIRGSKMLTLEGTGHELHHEDWPRIIQAIKGQTS</sequence>
<reference evidence="2" key="1">
    <citation type="submission" date="2018-06" db="EMBL/GenBank/DDBJ databases">
        <title>Experimental evidence of massive horizontal gene transfer in the gut microbiota of preterm infants.</title>
        <authorList>
            <person name="Rudi K."/>
            <person name="Ravi A."/>
            <person name="Hagboe M."/>
        </authorList>
    </citation>
    <scope>NUCLEOTIDE SEQUENCE [LARGE SCALE GENOMIC DNA]</scope>
    <source>
        <strain evidence="2">Transconjugant 2</strain>
    </source>
</reference>
<dbReference type="InterPro" id="IPR000073">
    <property type="entry name" value="AB_hydrolase_1"/>
</dbReference>
<protein>
    <submittedName>
        <fullName evidence="2">Streptomycin 3'-O-adenylyltransferase</fullName>
        <ecNumber evidence="2">2.7.7.47</ecNumber>
    </submittedName>
</protein>
<organism evidence="2">
    <name type="scientific">Punavirus P1</name>
    <dbReference type="NCBI Taxonomy" id="10678"/>
    <lineage>
        <taxon>Viruses</taxon>
        <taxon>Duplodnaviria</taxon>
        <taxon>Heunggongvirae</taxon>
        <taxon>Uroviricota</taxon>
        <taxon>Caudoviricetes</taxon>
        <taxon>Punavirus</taxon>
    </lineage>
</organism>
<dbReference type="Proteomes" id="UP000275359">
    <property type="component" value="Segment"/>
</dbReference>
<evidence type="ECO:0000313" key="2">
    <source>
        <dbReference type="EMBL" id="AXN57520.1"/>
    </source>
</evidence>
<dbReference type="SUPFAM" id="SSF53474">
    <property type="entry name" value="alpha/beta-Hydrolases"/>
    <property type="match status" value="1"/>
</dbReference>
<proteinExistence type="predicted"/>
<dbReference type="Gene3D" id="3.40.50.1820">
    <property type="entry name" value="alpha/beta hydrolase"/>
    <property type="match status" value="1"/>
</dbReference>
<dbReference type="GO" id="GO:0046503">
    <property type="term" value="P:glycerolipid catabolic process"/>
    <property type="evidence" value="ECO:0007669"/>
    <property type="project" value="TreeGrafter"/>
</dbReference>
<feature type="domain" description="AB hydrolase-1" evidence="1">
    <location>
        <begin position="110"/>
        <end position="345"/>
    </location>
</feature>
<dbReference type="InterPro" id="IPR050471">
    <property type="entry name" value="AB_hydrolase"/>
</dbReference>
<evidence type="ECO:0000259" key="1">
    <source>
        <dbReference type="Pfam" id="PF00561"/>
    </source>
</evidence>
<dbReference type="NCBIfam" id="NF033124">
    <property type="entry name" value="estX"/>
    <property type="match status" value="1"/>
</dbReference>
<accession>A0A385AH76</accession>
<dbReference type="PRINTS" id="PR00111">
    <property type="entry name" value="ABHYDROLASE"/>
</dbReference>
<keyword evidence="2" id="KW-0808">Transferase</keyword>
<dbReference type="InterPro" id="IPR029058">
    <property type="entry name" value="AB_hydrolase_fold"/>
</dbReference>
<dbReference type="PROSITE" id="PS51257">
    <property type="entry name" value="PROKAR_LIPOPROTEIN"/>
    <property type="match status" value="1"/>
</dbReference>
<dbReference type="GO" id="GO:0004806">
    <property type="term" value="F:triacylglycerol lipase activity"/>
    <property type="evidence" value="ECO:0007669"/>
    <property type="project" value="TreeGrafter"/>
</dbReference>
<dbReference type="GO" id="GO:0009012">
    <property type="term" value="F:aminoglycoside 3''-adenylyltransferase activity"/>
    <property type="evidence" value="ECO:0007669"/>
    <property type="project" value="UniProtKB-EC"/>
</dbReference>
<name>A0A385AH76_9CAUD</name>
<dbReference type="EC" id="2.7.7.47" evidence="2"/>
<keyword evidence="2" id="KW-0548">Nucleotidyltransferase</keyword>